<keyword evidence="7" id="KW-0378">Hydrolase</keyword>
<evidence type="ECO:0000256" key="2">
    <source>
        <dbReference type="ARBA" id="ARBA00022473"/>
    </source>
</evidence>
<evidence type="ECO:0000256" key="14">
    <source>
        <dbReference type="ARBA" id="ARBA00044961"/>
    </source>
</evidence>
<organism evidence="17 18">
    <name type="scientific">Saguinus oedipus</name>
    <name type="common">Cotton-top tamarin</name>
    <name type="synonym">Oedipomidas oedipus</name>
    <dbReference type="NCBI Taxonomy" id="9490"/>
    <lineage>
        <taxon>Eukaryota</taxon>
        <taxon>Metazoa</taxon>
        <taxon>Chordata</taxon>
        <taxon>Craniata</taxon>
        <taxon>Vertebrata</taxon>
        <taxon>Euteleostomi</taxon>
        <taxon>Mammalia</taxon>
        <taxon>Eutheria</taxon>
        <taxon>Euarchontoglires</taxon>
        <taxon>Primates</taxon>
        <taxon>Haplorrhini</taxon>
        <taxon>Platyrrhini</taxon>
        <taxon>Cebidae</taxon>
        <taxon>Callitrichinae</taxon>
        <taxon>Saguinus</taxon>
    </lineage>
</organism>
<keyword evidence="6" id="KW-0479">Metal-binding</keyword>
<keyword evidence="8" id="KW-0720">Serine protease</keyword>
<keyword evidence="5" id="KW-0645">Protease</keyword>
<feature type="compositionally biased region" description="Polar residues" evidence="16">
    <location>
        <begin position="396"/>
        <end position="407"/>
    </location>
</feature>
<keyword evidence="4" id="KW-0272">Extracellular matrix</keyword>
<sequence length="431" mass="48289">MSHLPDPSIIVLYAKNNSADWIQLEKIRELIIPKAPSNVSTIIHILYLPEDAKGENVQFQWKQENLRVGEVYEACWALDNILVINSAHRQVILEDSLDPVDTGNWLFFPGATVKHPELERGTDGLNALMVSLEMLQLPAFHKLSLREELQRSVKQIAENQGTIDLERAEASLKASNTVKVKLIPKDKGKAYQADFIPSATTSLQAGIAQMPNILIPTKRVASKNKCSGIHWFHQDYPQFYRPSILLARISLKEHFITANLENTGFYSEWQRQKSYLDLLNMHSCQSDGNSIYFHGNEGSEFNFATTRDVDLSTEDIQEQWSEEFESQPTGLSMKEHKNSDPQLEPYHCCDPLLPQWSLSLSNAEFLLQLTQPCSSLPQGSGSGPAYGTGQAKPLQKSETPNDSTPQDLLTCAGLAPRLSPLACKDFPFAHS</sequence>
<comment type="subcellular location">
    <subcellularLocation>
        <location evidence="1">Secreted</location>
        <location evidence="1">Extracellular space</location>
        <location evidence="1">Extracellular matrix</location>
    </subcellularLocation>
</comment>
<dbReference type="Gene3D" id="2.60.120.260">
    <property type="entry name" value="Galactose-binding domain-like"/>
    <property type="match status" value="1"/>
</dbReference>
<proteinExistence type="inferred from homology"/>
<evidence type="ECO:0000256" key="3">
    <source>
        <dbReference type="ARBA" id="ARBA00022525"/>
    </source>
</evidence>
<evidence type="ECO:0000256" key="9">
    <source>
        <dbReference type="ARBA" id="ARBA00022833"/>
    </source>
</evidence>
<gene>
    <name evidence="17" type="ORF">P7K49_025448</name>
</gene>
<reference evidence="17 18" key="1">
    <citation type="submission" date="2023-05" db="EMBL/GenBank/DDBJ databases">
        <title>B98-5 Cell Line De Novo Hybrid Assembly: An Optical Mapping Approach.</title>
        <authorList>
            <person name="Kananen K."/>
            <person name="Auerbach J.A."/>
            <person name="Kautto E."/>
            <person name="Blachly J.S."/>
        </authorList>
    </citation>
    <scope>NUCLEOTIDE SEQUENCE [LARGE SCALE GENOMIC DNA]</scope>
    <source>
        <strain evidence="17">B95-8</strain>
        <tissue evidence="17">Cell line</tissue>
    </source>
</reference>
<evidence type="ECO:0000256" key="6">
    <source>
        <dbReference type="ARBA" id="ARBA00022723"/>
    </source>
</evidence>
<protein>
    <recommendedName>
        <fullName evidence="13">Reelin</fullName>
    </recommendedName>
</protein>
<dbReference type="InterPro" id="IPR034968">
    <property type="entry name" value="Reelin"/>
</dbReference>
<evidence type="ECO:0000313" key="18">
    <source>
        <dbReference type="Proteomes" id="UP001266305"/>
    </source>
</evidence>
<dbReference type="Proteomes" id="UP001266305">
    <property type="component" value="Unassembled WGS sequence"/>
</dbReference>
<evidence type="ECO:0000256" key="7">
    <source>
        <dbReference type="ARBA" id="ARBA00022801"/>
    </source>
</evidence>
<evidence type="ECO:0000313" key="17">
    <source>
        <dbReference type="EMBL" id="KAK2096414.1"/>
    </source>
</evidence>
<evidence type="ECO:0000256" key="4">
    <source>
        <dbReference type="ARBA" id="ARBA00022530"/>
    </source>
</evidence>
<keyword evidence="9" id="KW-0862">Zinc</keyword>
<comment type="caution">
    <text evidence="17">The sequence shown here is derived from an EMBL/GenBank/DDBJ whole genome shotgun (WGS) entry which is preliminary data.</text>
</comment>
<evidence type="ECO:0000256" key="5">
    <source>
        <dbReference type="ARBA" id="ARBA00022670"/>
    </source>
</evidence>
<keyword evidence="11" id="KW-0130">Cell adhesion</keyword>
<keyword evidence="10" id="KW-0106">Calcium</keyword>
<accession>A0ABQ9UHY4</accession>
<evidence type="ECO:0000256" key="13">
    <source>
        <dbReference type="ARBA" id="ARBA00023900"/>
    </source>
</evidence>
<evidence type="ECO:0000256" key="11">
    <source>
        <dbReference type="ARBA" id="ARBA00022889"/>
    </source>
</evidence>
<dbReference type="PANTHER" id="PTHR11841:SF1">
    <property type="entry name" value="REELIN"/>
    <property type="match status" value="1"/>
</dbReference>
<comment type="subunit">
    <text evidence="14">Oligomer of disulfide-linked homodimers.</text>
</comment>
<dbReference type="PANTHER" id="PTHR11841">
    <property type="entry name" value="REELIN"/>
    <property type="match status" value="1"/>
</dbReference>
<keyword evidence="2" id="KW-0217">Developmental protein</keyword>
<evidence type="ECO:0000256" key="10">
    <source>
        <dbReference type="ARBA" id="ARBA00022837"/>
    </source>
</evidence>
<comment type="function">
    <text evidence="15">Extracellular matrix serine protease secreted by pioneer neurons that plays a role in layering of neurons in the cerebral cortex and cerebellum by coordinating cell positioning during neurodevelopment. Regulates microtubule function in neurons and neuronal migration. Binding to the extracellular domains of lipoprotein receptors VLDLR and LRP8/APOER2 induces tyrosine phosphorylation of DAB1 and modulation of TAU phosphorylation. Affects migration of sympathetic preganglionic neurons in the spinal cord, where it seems to act as a barrier to neuronal migration. Enzymatic activity is important for the modulation of cell adhesion.</text>
</comment>
<comment type="similarity">
    <text evidence="12">Belongs to the reelin family.</text>
</comment>
<evidence type="ECO:0000256" key="15">
    <source>
        <dbReference type="ARBA" id="ARBA00046064"/>
    </source>
</evidence>
<name>A0ABQ9UHY4_SAGOE</name>
<evidence type="ECO:0000256" key="12">
    <source>
        <dbReference type="ARBA" id="ARBA00023773"/>
    </source>
</evidence>
<keyword evidence="18" id="KW-1185">Reference proteome</keyword>
<feature type="region of interest" description="Disordered" evidence="16">
    <location>
        <begin position="319"/>
        <end position="339"/>
    </location>
</feature>
<evidence type="ECO:0000256" key="8">
    <source>
        <dbReference type="ARBA" id="ARBA00022825"/>
    </source>
</evidence>
<evidence type="ECO:0000256" key="1">
    <source>
        <dbReference type="ARBA" id="ARBA00004498"/>
    </source>
</evidence>
<keyword evidence="3" id="KW-0964">Secreted</keyword>
<evidence type="ECO:0000256" key="16">
    <source>
        <dbReference type="SAM" id="MobiDB-lite"/>
    </source>
</evidence>
<feature type="region of interest" description="Disordered" evidence="16">
    <location>
        <begin position="377"/>
        <end position="407"/>
    </location>
</feature>
<dbReference type="EMBL" id="JASSZA010000012">
    <property type="protein sequence ID" value="KAK2096414.1"/>
    <property type="molecule type" value="Genomic_DNA"/>
</dbReference>